<dbReference type="InterPro" id="IPR052709">
    <property type="entry name" value="Transposase-MT_Hybrid"/>
</dbReference>
<organism evidence="2 3">
    <name type="scientific">Tenebrio molitor</name>
    <name type="common">Yellow mealworm beetle</name>
    <dbReference type="NCBI Taxonomy" id="7067"/>
    <lineage>
        <taxon>Eukaryota</taxon>
        <taxon>Metazoa</taxon>
        <taxon>Ecdysozoa</taxon>
        <taxon>Arthropoda</taxon>
        <taxon>Hexapoda</taxon>
        <taxon>Insecta</taxon>
        <taxon>Pterygota</taxon>
        <taxon>Neoptera</taxon>
        <taxon>Endopterygota</taxon>
        <taxon>Coleoptera</taxon>
        <taxon>Polyphaga</taxon>
        <taxon>Cucujiformia</taxon>
        <taxon>Tenebrionidae</taxon>
        <taxon>Tenebrio</taxon>
    </lineage>
</organism>
<comment type="caution">
    <text evidence="2">The sequence shown here is derived from an EMBL/GenBank/DDBJ whole genome shotgun (WGS) entry which is preliminary data.</text>
</comment>
<dbReference type="Pfam" id="PF01359">
    <property type="entry name" value="Transposase_1"/>
    <property type="match status" value="1"/>
</dbReference>
<dbReference type="EMBL" id="JABDTM020026336">
    <property type="protein sequence ID" value="KAH0812056.1"/>
    <property type="molecule type" value="Genomic_DNA"/>
</dbReference>
<protein>
    <recommendedName>
        <fullName evidence="1">DUF4817 domain-containing protein</fullName>
    </recommendedName>
</protein>
<gene>
    <name evidence="2" type="ORF">GEV33_010735</name>
</gene>
<feature type="domain" description="DUF4817" evidence="1">
    <location>
        <begin position="5"/>
        <end position="55"/>
    </location>
</feature>
<dbReference type="PANTHER" id="PTHR46060">
    <property type="entry name" value="MARINER MOS1 TRANSPOSASE-LIKE PROTEIN"/>
    <property type="match status" value="1"/>
</dbReference>
<dbReference type="Proteomes" id="UP000719412">
    <property type="component" value="Unassembled WGS sequence"/>
</dbReference>
<dbReference type="InterPro" id="IPR032135">
    <property type="entry name" value="DUF4817"/>
</dbReference>
<evidence type="ECO:0000313" key="2">
    <source>
        <dbReference type="EMBL" id="KAH0812056.1"/>
    </source>
</evidence>
<name>A0A8J6HCS3_TENMO</name>
<reference evidence="2" key="1">
    <citation type="journal article" date="2020" name="J Insects Food Feed">
        <title>The yellow mealworm (Tenebrio molitor) genome: a resource for the emerging insects as food and feed industry.</title>
        <authorList>
            <person name="Eriksson T."/>
            <person name="Andere A."/>
            <person name="Kelstrup H."/>
            <person name="Emery V."/>
            <person name="Picard C."/>
        </authorList>
    </citation>
    <scope>NUCLEOTIDE SEQUENCE</scope>
    <source>
        <strain evidence="2">Stoneville</strain>
        <tissue evidence="2">Whole head</tissue>
    </source>
</reference>
<dbReference type="InterPro" id="IPR036397">
    <property type="entry name" value="RNaseH_sf"/>
</dbReference>
<dbReference type="PANTHER" id="PTHR46060:SF1">
    <property type="entry name" value="MARINER MOS1 TRANSPOSASE-LIKE PROTEIN"/>
    <property type="match status" value="1"/>
</dbReference>
<sequence length="416" mass="47092">MFTFEYIEMMIIYGESGKNSKAAARLYRERFPHHRHPSSDVFLRLVNRARSTGSLVPNRKRVDGVDRTVRTPHTEGVVLQSFTEDGTRSVRNVADILNVSKKSGSGKSELGDETAIFFDGRTLRETGRIGSCGSLFRRSRGIGQQNDIGPDDTSTAGGHDGLISWPARSPDLTPLDFFLWGNVKNCVYRVPIDDLQTLHNRIMEALAMVRPEMLQHTKNNLLRRARRCIQVGGVQFEHLADSDYFLYVIMDESWVHHFHPETKQSGMEWRHSNSPPPKKFRVQSSAGKVMFSVFVAFKILKKGHTITGAYYASLLTKLRENIKLKCKGMLSNGVLLQHDNSSSHTCVAATSKAAELAFQILPQSPYSPDLAPSDYHLFKNIKQHLRGTHFKDDESVQIAVTQWFEDQNADFYKEGF</sequence>
<dbReference type="Pfam" id="PF16087">
    <property type="entry name" value="DUF4817"/>
    <property type="match status" value="1"/>
</dbReference>
<reference evidence="2" key="2">
    <citation type="submission" date="2021-08" db="EMBL/GenBank/DDBJ databases">
        <authorList>
            <person name="Eriksson T."/>
        </authorList>
    </citation>
    <scope>NUCLEOTIDE SEQUENCE</scope>
    <source>
        <strain evidence="2">Stoneville</strain>
        <tissue evidence="2">Whole head</tissue>
    </source>
</reference>
<evidence type="ECO:0000313" key="3">
    <source>
        <dbReference type="Proteomes" id="UP000719412"/>
    </source>
</evidence>
<dbReference type="Gene3D" id="3.30.420.10">
    <property type="entry name" value="Ribonuclease H-like superfamily/Ribonuclease H"/>
    <property type="match status" value="2"/>
</dbReference>
<evidence type="ECO:0000259" key="1">
    <source>
        <dbReference type="Pfam" id="PF16087"/>
    </source>
</evidence>
<accession>A0A8J6HCS3</accession>
<dbReference type="AlphaFoldDB" id="A0A8J6HCS3"/>
<dbReference type="InterPro" id="IPR001888">
    <property type="entry name" value="Transposase_1"/>
</dbReference>
<keyword evidence="3" id="KW-1185">Reference proteome</keyword>
<proteinExistence type="predicted"/>
<dbReference type="GO" id="GO:0003676">
    <property type="term" value="F:nucleic acid binding"/>
    <property type="evidence" value="ECO:0007669"/>
    <property type="project" value="InterPro"/>
</dbReference>